<sequence length="83" mass="8740">MKKHPLDLLSLIFGLVFLLIAGLWTVHRTVDVELPPAGWFVAGGLILVGLLGIGSIVRGVLRGDRTAVESENGGADTQPPIQG</sequence>
<feature type="transmembrane region" description="Helical" evidence="1">
    <location>
        <begin position="38"/>
        <end position="61"/>
    </location>
</feature>
<dbReference type="RefSeq" id="WP_253760049.1">
    <property type="nucleotide sequence ID" value="NZ_JAMZDZ010000001.1"/>
</dbReference>
<dbReference type="Proteomes" id="UP001595816">
    <property type="component" value="Unassembled WGS sequence"/>
</dbReference>
<keyword evidence="3" id="KW-1185">Reference proteome</keyword>
<evidence type="ECO:0008006" key="4">
    <source>
        <dbReference type="Google" id="ProtNLM"/>
    </source>
</evidence>
<name>A0ABV8LGD4_9ACTN</name>
<evidence type="ECO:0000256" key="1">
    <source>
        <dbReference type="SAM" id="Phobius"/>
    </source>
</evidence>
<gene>
    <name evidence="2" type="ORF">ACFOZ4_04230</name>
</gene>
<accession>A0ABV8LGD4</accession>
<protein>
    <recommendedName>
        <fullName evidence="4">NADH dehydrogenase subunit 6</fullName>
    </recommendedName>
</protein>
<keyword evidence="1" id="KW-1133">Transmembrane helix</keyword>
<evidence type="ECO:0000313" key="3">
    <source>
        <dbReference type="Proteomes" id="UP001595816"/>
    </source>
</evidence>
<organism evidence="2 3">
    <name type="scientific">Hamadaea flava</name>
    <dbReference type="NCBI Taxonomy" id="1742688"/>
    <lineage>
        <taxon>Bacteria</taxon>
        <taxon>Bacillati</taxon>
        <taxon>Actinomycetota</taxon>
        <taxon>Actinomycetes</taxon>
        <taxon>Micromonosporales</taxon>
        <taxon>Micromonosporaceae</taxon>
        <taxon>Hamadaea</taxon>
    </lineage>
</organism>
<proteinExistence type="predicted"/>
<dbReference type="EMBL" id="JBHSAY010000003">
    <property type="protein sequence ID" value="MFC4129805.1"/>
    <property type="molecule type" value="Genomic_DNA"/>
</dbReference>
<evidence type="ECO:0000313" key="2">
    <source>
        <dbReference type="EMBL" id="MFC4129805.1"/>
    </source>
</evidence>
<reference evidence="3" key="1">
    <citation type="journal article" date="2019" name="Int. J. Syst. Evol. Microbiol.">
        <title>The Global Catalogue of Microorganisms (GCM) 10K type strain sequencing project: providing services to taxonomists for standard genome sequencing and annotation.</title>
        <authorList>
            <consortium name="The Broad Institute Genomics Platform"/>
            <consortium name="The Broad Institute Genome Sequencing Center for Infectious Disease"/>
            <person name="Wu L."/>
            <person name="Ma J."/>
        </authorList>
    </citation>
    <scope>NUCLEOTIDE SEQUENCE [LARGE SCALE GENOMIC DNA]</scope>
    <source>
        <strain evidence="3">CGMCC 4.7289</strain>
    </source>
</reference>
<comment type="caution">
    <text evidence="2">The sequence shown here is derived from an EMBL/GenBank/DDBJ whole genome shotgun (WGS) entry which is preliminary data.</text>
</comment>
<keyword evidence="1" id="KW-0472">Membrane</keyword>
<keyword evidence="1" id="KW-0812">Transmembrane</keyword>